<dbReference type="InterPro" id="IPR023393">
    <property type="entry name" value="START-like_dom_sf"/>
</dbReference>
<evidence type="ECO:0000313" key="4">
    <source>
        <dbReference type="Proteomes" id="UP001143474"/>
    </source>
</evidence>
<gene>
    <name evidence="3" type="ORF">GCM10017600_16970</name>
</gene>
<dbReference type="AlphaFoldDB" id="A0A9W6MBQ6"/>
<evidence type="ECO:0000259" key="2">
    <source>
        <dbReference type="Pfam" id="PF08327"/>
    </source>
</evidence>
<sequence>MTETSSTQGADAGDASRGFTITRILDAPRELVFKAWTEPEHFTHWFGLPGSTLPVATISMDVRPGGTWSALMFDGPERTELPFAGKYLEVVEPERLVLTLAHPGDPTNPNVEVMTVVLTDLGDKTEMVFQQSGHLSEEEYAQVKEGNTIFFGRLADYLAQV</sequence>
<accession>A0A9W6MBQ6</accession>
<dbReference type="SUPFAM" id="SSF55961">
    <property type="entry name" value="Bet v1-like"/>
    <property type="match status" value="1"/>
</dbReference>
<protein>
    <submittedName>
        <fullName evidence="3">Activator of HSP90 ATPase</fullName>
    </submittedName>
</protein>
<dbReference type="InterPro" id="IPR013538">
    <property type="entry name" value="ASHA1/2-like_C"/>
</dbReference>
<reference evidence="3" key="2">
    <citation type="submission" date="2023-01" db="EMBL/GenBank/DDBJ databases">
        <authorList>
            <person name="Sun Q."/>
            <person name="Evtushenko L."/>
        </authorList>
    </citation>
    <scope>NUCLEOTIDE SEQUENCE</scope>
    <source>
        <strain evidence="3">VKM Ac-2007</strain>
    </source>
</reference>
<dbReference type="Gene3D" id="3.30.530.20">
    <property type="match status" value="1"/>
</dbReference>
<reference evidence="3" key="1">
    <citation type="journal article" date="2014" name="Int. J. Syst. Evol. Microbiol.">
        <title>Complete genome sequence of Corynebacterium casei LMG S-19264T (=DSM 44701T), isolated from a smear-ripened cheese.</title>
        <authorList>
            <consortium name="US DOE Joint Genome Institute (JGI-PGF)"/>
            <person name="Walter F."/>
            <person name="Albersmeier A."/>
            <person name="Kalinowski J."/>
            <person name="Ruckert C."/>
        </authorList>
    </citation>
    <scope>NUCLEOTIDE SEQUENCE</scope>
    <source>
        <strain evidence="3">VKM Ac-2007</strain>
    </source>
</reference>
<proteinExistence type="inferred from homology"/>
<evidence type="ECO:0000256" key="1">
    <source>
        <dbReference type="ARBA" id="ARBA00006817"/>
    </source>
</evidence>
<feature type="domain" description="Activator of Hsp90 ATPase homologue 1/2-like C-terminal" evidence="2">
    <location>
        <begin position="26"/>
        <end position="158"/>
    </location>
</feature>
<dbReference type="CDD" id="cd07814">
    <property type="entry name" value="SRPBCC_CalC_Aha1-like"/>
    <property type="match status" value="1"/>
</dbReference>
<dbReference type="Pfam" id="PF08327">
    <property type="entry name" value="AHSA1"/>
    <property type="match status" value="1"/>
</dbReference>
<evidence type="ECO:0000313" key="3">
    <source>
        <dbReference type="EMBL" id="GLK08292.1"/>
    </source>
</evidence>
<comment type="similarity">
    <text evidence="1">Belongs to the AHA1 family.</text>
</comment>
<dbReference type="Proteomes" id="UP001143474">
    <property type="component" value="Unassembled WGS sequence"/>
</dbReference>
<dbReference type="RefSeq" id="WP_271216797.1">
    <property type="nucleotide sequence ID" value="NZ_BAAAVD010000044.1"/>
</dbReference>
<dbReference type="EMBL" id="BSEV01000002">
    <property type="protein sequence ID" value="GLK08292.1"/>
    <property type="molecule type" value="Genomic_DNA"/>
</dbReference>
<comment type="caution">
    <text evidence="3">The sequence shown here is derived from an EMBL/GenBank/DDBJ whole genome shotgun (WGS) entry which is preliminary data.</text>
</comment>
<keyword evidence="4" id="KW-1185">Reference proteome</keyword>
<organism evidence="3 4">
    <name type="scientific">Streptosporangium carneum</name>
    <dbReference type="NCBI Taxonomy" id="47481"/>
    <lineage>
        <taxon>Bacteria</taxon>
        <taxon>Bacillati</taxon>
        <taxon>Actinomycetota</taxon>
        <taxon>Actinomycetes</taxon>
        <taxon>Streptosporangiales</taxon>
        <taxon>Streptosporangiaceae</taxon>
        <taxon>Streptosporangium</taxon>
    </lineage>
</organism>
<name>A0A9W6MBQ6_9ACTN</name>